<proteinExistence type="predicted"/>
<evidence type="ECO:0000256" key="1">
    <source>
        <dbReference type="SAM" id="SignalP"/>
    </source>
</evidence>
<evidence type="ECO:0008006" key="4">
    <source>
        <dbReference type="Google" id="ProtNLM"/>
    </source>
</evidence>
<dbReference type="PROSITE" id="PS51257">
    <property type="entry name" value="PROKAR_LIPOPROTEIN"/>
    <property type="match status" value="1"/>
</dbReference>
<accession>A0ABY7S1B9</accession>
<keyword evidence="1" id="KW-0732">Signal</keyword>
<dbReference type="EMBL" id="CP116221">
    <property type="protein sequence ID" value="WCO02795.1"/>
    <property type="molecule type" value="Genomic_DNA"/>
</dbReference>
<gene>
    <name evidence="2" type="ORF">MUN68_004695</name>
</gene>
<evidence type="ECO:0000313" key="3">
    <source>
        <dbReference type="Proteomes" id="UP001202717"/>
    </source>
</evidence>
<feature type="signal peptide" evidence="1">
    <location>
        <begin position="1"/>
        <end position="25"/>
    </location>
</feature>
<feature type="chain" id="PRO_5046762268" description="Auto-transporter adhesin head GIN domain-containing protein" evidence="1">
    <location>
        <begin position="26"/>
        <end position="242"/>
    </location>
</feature>
<evidence type="ECO:0000313" key="2">
    <source>
        <dbReference type="EMBL" id="WCO02795.1"/>
    </source>
</evidence>
<dbReference type="RefSeq" id="WP_249997213.1">
    <property type="nucleotide sequence ID" value="NZ_CP116221.1"/>
</dbReference>
<organism evidence="2 3">
    <name type="scientific">Psychroserpens ponticola</name>
    <dbReference type="NCBI Taxonomy" id="2932268"/>
    <lineage>
        <taxon>Bacteria</taxon>
        <taxon>Pseudomonadati</taxon>
        <taxon>Bacteroidota</taxon>
        <taxon>Flavobacteriia</taxon>
        <taxon>Flavobacteriales</taxon>
        <taxon>Flavobacteriaceae</taxon>
        <taxon>Psychroserpens</taxon>
    </lineage>
</organism>
<dbReference type="Proteomes" id="UP001202717">
    <property type="component" value="Chromosome"/>
</dbReference>
<protein>
    <recommendedName>
        <fullName evidence="4">Auto-transporter adhesin head GIN domain-containing protein</fullName>
    </recommendedName>
</protein>
<keyword evidence="3" id="KW-1185">Reference proteome</keyword>
<reference evidence="2 3" key="1">
    <citation type="submission" date="2023-01" db="EMBL/GenBank/DDBJ databases">
        <title>Psychroserpens ponticola sp. nov., isolated from seawater.</title>
        <authorList>
            <person name="Kristyanto S."/>
            <person name="Jung J."/>
            <person name="Kim J.M."/>
            <person name="Jeon C.O."/>
        </authorList>
    </citation>
    <scope>NUCLEOTIDE SEQUENCE [LARGE SCALE GENOMIC DNA]</scope>
    <source>
        <strain evidence="2 3">MSW6</strain>
    </source>
</reference>
<name>A0ABY7S1B9_9FLAO</name>
<sequence>MKISKLFLISLIVFNLIIVTSSCSTNDDNTTKTSELSEEEAVELIESSLKKSTGGLNDNTKTFAESLTTDITINEDCSVIYNDTFVINYDESVVQASYTVDWSYEMTCNNIGISQSVEFSSSTDGNYSSQRIISNDNSTSYFEITGLQPTANSMVLNGDYERNGMQELTIVNTRSVISNLTVDLTDIIIDKSSSSITSGTATLTLSGSSKNKSFSFEGSLVFNDDETATLIINENTYVINLG</sequence>